<keyword evidence="6" id="KW-0472">Membrane</keyword>
<evidence type="ECO:0000256" key="5">
    <source>
        <dbReference type="RuleBase" id="RU361267"/>
    </source>
</evidence>
<dbReference type="PANTHER" id="PTHR10434">
    <property type="entry name" value="1-ACYL-SN-GLYCEROL-3-PHOSPHATE ACYLTRANSFERASE"/>
    <property type="match status" value="1"/>
</dbReference>
<evidence type="ECO:0000256" key="4">
    <source>
        <dbReference type="ARBA" id="ARBA00023315"/>
    </source>
</evidence>
<evidence type="ECO:0000256" key="3">
    <source>
        <dbReference type="ARBA" id="ARBA00022679"/>
    </source>
</evidence>
<dbReference type="SMART" id="SM00563">
    <property type="entry name" value="PlsC"/>
    <property type="match status" value="1"/>
</dbReference>
<keyword evidence="6" id="KW-1133">Transmembrane helix</keyword>
<keyword evidence="4 5" id="KW-0012">Acyltransferase</keyword>
<comment type="catalytic activity">
    <reaction evidence="5">
        <text>a 1-acyl-sn-glycero-3-phosphate + an acyl-CoA = a 1,2-diacyl-sn-glycero-3-phosphate + CoA</text>
        <dbReference type="Rhea" id="RHEA:19709"/>
        <dbReference type="ChEBI" id="CHEBI:57287"/>
        <dbReference type="ChEBI" id="CHEBI:57970"/>
        <dbReference type="ChEBI" id="CHEBI:58342"/>
        <dbReference type="ChEBI" id="CHEBI:58608"/>
        <dbReference type="EC" id="2.3.1.51"/>
    </reaction>
</comment>
<dbReference type="NCBIfam" id="TIGR00530">
    <property type="entry name" value="AGP_acyltrn"/>
    <property type="match status" value="1"/>
</dbReference>
<evidence type="ECO:0000256" key="2">
    <source>
        <dbReference type="ARBA" id="ARBA00008655"/>
    </source>
</evidence>
<dbReference type="GO" id="GO:0016020">
    <property type="term" value="C:membrane"/>
    <property type="evidence" value="ECO:0007669"/>
    <property type="project" value="InterPro"/>
</dbReference>
<protein>
    <recommendedName>
        <fullName evidence="5">1-acyl-sn-glycerol-3-phosphate acyltransferase</fullName>
        <ecNumber evidence="5">2.3.1.51</ecNumber>
    </recommendedName>
</protein>
<feature type="transmembrane region" description="Helical" evidence="6">
    <location>
        <begin position="143"/>
        <end position="160"/>
    </location>
</feature>
<keyword evidence="5" id="KW-1208">Phospholipid metabolism</keyword>
<comment type="similarity">
    <text evidence="2 5">Belongs to the 1-acyl-sn-glycerol-3-phosphate acyltransferase family.</text>
</comment>
<keyword evidence="5" id="KW-0594">Phospholipid biosynthesis</keyword>
<keyword evidence="3 5" id="KW-0808">Transferase</keyword>
<reference evidence="8" key="1">
    <citation type="submission" date="2015-11" db="EMBL/GenBank/DDBJ databases">
        <title>De novo transcriptome assembly of four potential Pierce s Disease insect vectors from Arizona vineyards.</title>
        <authorList>
            <person name="Tassone E.E."/>
        </authorList>
    </citation>
    <scope>NUCLEOTIDE SEQUENCE</scope>
</reference>
<proteinExistence type="inferred from homology"/>
<evidence type="ECO:0000256" key="6">
    <source>
        <dbReference type="SAM" id="Phobius"/>
    </source>
</evidence>
<gene>
    <name evidence="8" type="ORF">g.8176</name>
</gene>
<dbReference type="CDD" id="cd07989">
    <property type="entry name" value="LPLAT_AGPAT-like"/>
    <property type="match status" value="1"/>
</dbReference>
<dbReference type="EC" id="2.3.1.51" evidence="5"/>
<dbReference type="AlphaFoldDB" id="A0A1B6LP14"/>
<dbReference type="InterPro" id="IPR004552">
    <property type="entry name" value="AGP_acyltrans"/>
</dbReference>
<feature type="transmembrane region" description="Helical" evidence="6">
    <location>
        <begin position="50"/>
        <end position="71"/>
    </location>
</feature>
<comment type="pathway">
    <text evidence="1">Phospholipid metabolism; CDP-diacylglycerol biosynthesis; CDP-diacylglycerol from sn-glycerol 3-phosphate: step 2/3.</text>
</comment>
<dbReference type="GO" id="GO:0006654">
    <property type="term" value="P:phosphatidic acid biosynthetic process"/>
    <property type="evidence" value="ECO:0007669"/>
    <property type="project" value="TreeGrafter"/>
</dbReference>
<dbReference type="EMBL" id="GEBQ01014611">
    <property type="protein sequence ID" value="JAT25366.1"/>
    <property type="molecule type" value="Transcribed_RNA"/>
</dbReference>
<evidence type="ECO:0000256" key="1">
    <source>
        <dbReference type="ARBA" id="ARBA00004728"/>
    </source>
</evidence>
<feature type="transmembrane region" description="Helical" evidence="6">
    <location>
        <begin position="20"/>
        <end position="38"/>
    </location>
</feature>
<evidence type="ECO:0000313" key="8">
    <source>
        <dbReference type="EMBL" id="JAT25366.1"/>
    </source>
</evidence>
<keyword evidence="5" id="KW-0444">Lipid biosynthesis</keyword>
<dbReference type="PANTHER" id="PTHR10434:SF11">
    <property type="entry name" value="1-ACYL-SN-GLYCEROL-3-PHOSPHATE ACYLTRANSFERASE"/>
    <property type="match status" value="1"/>
</dbReference>
<organism evidence="8">
    <name type="scientific">Graphocephala atropunctata</name>
    <dbReference type="NCBI Taxonomy" id="36148"/>
    <lineage>
        <taxon>Eukaryota</taxon>
        <taxon>Metazoa</taxon>
        <taxon>Ecdysozoa</taxon>
        <taxon>Arthropoda</taxon>
        <taxon>Hexapoda</taxon>
        <taxon>Insecta</taxon>
        <taxon>Pterygota</taxon>
        <taxon>Neoptera</taxon>
        <taxon>Paraneoptera</taxon>
        <taxon>Hemiptera</taxon>
        <taxon>Auchenorrhyncha</taxon>
        <taxon>Membracoidea</taxon>
        <taxon>Cicadellidae</taxon>
        <taxon>Cicadellinae</taxon>
        <taxon>Cicadellini</taxon>
        <taxon>Graphocephala</taxon>
    </lineage>
</organism>
<dbReference type="GO" id="GO:0003841">
    <property type="term" value="F:1-acylglycerol-3-phosphate O-acyltransferase activity"/>
    <property type="evidence" value="ECO:0007669"/>
    <property type="project" value="UniProtKB-UniRule"/>
</dbReference>
<dbReference type="Pfam" id="PF01553">
    <property type="entry name" value="Acyltransferase"/>
    <property type="match status" value="1"/>
</dbReference>
<keyword evidence="6" id="KW-0812">Transmembrane</keyword>
<comment type="domain">
    <text evidence="5">The HXXXXD motif is essential for acyltransferase activity and may constitute the binding site for the phosphate moiety of the glycerol-3-phosphate.</text>
</comment>
<sequence>MQPETVYMYMVGICRSLVSWYLKLLVAVIVIDLLVSLFHNSRLRYYACYFCYIMTASTISVIYMPFLLLRFHDPANILFASQPAVMLARLLGIKWELRGGKYLAKDQAAVVTATHQSIFDVMGLLVIGPTLQKAWAVARKEVFYYWPFGLTLWLSGVIFIDRKNGRKSNTKLMESIARVKKNNMKIVMFPEGTRNRKGETLLPFKKGAFRMAIEAQIPIIPMVYSPYYFINSDKKTFNKGKMIISTLPPISTKGKTMADLDMLLEKTQAIMEEEFQKLKTEIDLRYGPFKT</sequence>
<feature type="domain" description="Phospholipid/glycerol acyltransferase" evidence="7">
    <location>
        <begin position="109"/>
        <end position="227"/>
    </location>
</feature>
<name>A0A1B6LP14_9HEMI</name>
<keyword evidence="5" id="KW-0443">Lipid metabolism</keyword>
<evidence type="ECO:0000259" key="7">
    <source>
        <dbReference type="SMART" id="SM00563"/>
    </source>
</evidence>
<dbReference type="InterPro" id="IPR002123">
    <property type="entry name" value="Plipid/glycerol_acylTrfase"/>
</dbReference>
<dbReference type="GO" id="GO:0005783">
    <property type="term" value="C:endoplasmic reticulum"/>
    <property type="evidence" value="ECO:0007669"/>
    <property type="project" value="TreeGrafter"/>
</dbReference>
<dbReference type="SUPFAM" id="SSF69593">
    <property type="entry name" value="Glycerol-3-phosphate (1)-acyltransferase"/>
    <property type="match status" value="1"/>
</dbReference>
<accession>A0A1B6LP14</accession>